<comment type="caution">
    <text evidence="2">The sequence shown here is derived from an EMBL/GenBank/DDBJ whole genome shotgun (WGS) entry which is preliminary data.</text>
</comment>
<feature type="region of interest" description="Disordered" evidence="1">
    <location>
        <begin position="63"/>
        <end position="131"/>
    </location>
</feature>
<protein>
    <submittedName>
        <fullName evidence="2">Uncharacterized protein</fullName>
    </submittedName>
</protein>
<dbReference type="Proteomes" id="UP000760860">
    <property type="component" value="Unassembled WGS sequence"/>
</dbReference>
<evidence type="ECO:0000313" key="3">
    <source>
        <dbReference type="Proteomes" id="UP000760860"/>
    </source>
</evidence>
<name>A0A8T1GZD3_9STRA</name>
<feature type="region of interest" description="Disordered" evidence="1">
    <location>
        <begin position="24"/>
        <end position="49"/>
    </location>
</feature>
<accession>A0A8T1GZD3</accession>
<organism evidence="2 3">
    <name type="scientific">Phytophthora cactorum</name>
    <dbReference type="NCBI Taxonomy" id="29920"/>
    <lineage>
        <taxon>Eukaryota</taxon>
        <taxon>Sar</taxon>
        <taxon>Stramenopiles</taxon>
        <taxon>Oomycota</taxon>
        <taxon>Peronosporomycetes</taxon>
        <taxon>Peronosporales</taxon>
        <taxon>Peronosporaceae</taxon>
        <taxon>Phytophthora</taxon>
    </lineage>
</organism>
<evidence type="ECO:0000313" key="2">
    <source>
        <dbReference type="EMBL" id="KAG3199045.1"/>
    </source>
</evidence>
<dbReference type="EMBL" id="RCMV01003368">
    <property type="protein sequence ID" value="KAG3199045.1"/>
    <property type="molecule type" value="Genomic_DNA"/>
</dbReference>
<sequence>MCPQFERMKAIFGEKANVTPSATLELGVPSGASDGGDSDSSETLAARYDDEWGDNDELTYVPSALSPFLPLKRQTPQREHGESTASKAKRKEPPSKKKKAANLLKSSKHQKLDESSSKKAGPRICEEILMR</sequence>
<proteinExistence type="predicted"/>
<dbReference type="VEuPathDB" id="FungiDB:PC110_g17956"/>
<evidence type="ECO:0000256" key="1">
    <source>
        <dbReference type="SAM" id="MobiDB-lite"/>
    </source>
</evidence>
<dbReference type="AlphaFoldDB" id="A0A8T1GZD3"/>
<reference evidence="2" key="1">
    <citation type="submission" date="2018-05" db="EMBL/GenBank/DDBJ databases">
        <title>Effector identification in a new, highly contiguous assembly of the strawberry crown rot pathogen Phytophthora cactorum.</title>
        <authorList>
            <person name="Armitage A.D."/>
            <person name="Nellist C.F."/>
            <person name="Bates H."/>
            <person name="Vickerstaff R.J."/>
            <person name="Harrison R.J."/>
        </authorList>
    </citation>
    <scope>NUCLEOTIDE SEQUENCE</scope>
    <source>
        <strain evidence="2">P421</strain>
    </source>
</reference>
<gene>
    <name evidence="2" type="ORF">PC129_g24210</name>
</gene>